<dbReference type="Pfam" id="PF01294">
    <property type="entry name" value="Ribosomal_L13e"/>
    <property type="match status" value="1"/>
</dbReference>
<comment type="caution">
    <text evidence="4">The sequence shown here is derived from an EMBL/GenBank/DDBJ whole genome shotgun (WGS) entry which is preliminary data.</text>
</comment>
<keyword evidence="2" id="KW-0689">Ribosomal protein</keyword>
<evidence type="ECO:0000256" key="3">
    <source>
        <dbReference type="ARBA" id="ARBA00023274"/>
    </source>
</evidence>
<dbReference type="GO" id="GO:0003723">
    <property type="term" value="F:RNA binding"/>
    <property type="evidence" value="ECO:0007669"/>
    <property type="project" value="TreeGrafter"/>
</dbReference>
<protein>
    <recommendedName>
        <fullName evidence="6">60S ribosomal protein L13</fullName>
    </recommendedName>
</protein>
<name>A0A2T9Y9T0_9FUNG</name>
<dbReference type="InterPro" id="IPR001380">
    <property type="entry name" value="Ribosomal_eL13"/>
</dbReference>
<dbReference type="OrthoDB" id="10264538at2759"/>
<dbReference type="PANTHER" id="PTHR11722">
    <property type="entry name" value="60S RIBOSOMAL PROTEIN L13"/>
    <property type="match status" value="1"/>
</dbReference>
<dbReference type="STRING" id="133385.A0A2T9Y9T0"/>
<sequence length="335" mass="37982">MKHNNQLPNQHFKKEWQQRVRTWFDQPGRKLRRHNTRVAKAAKIAPRPIERLRPVVRCQTIKYNRKVRVGRAKISPKWAQTVGIAVDFRRKNRSEESLNSNVARLNEYRSRLVVLPRNSKNRTPEIVAAYKSAVQATGTIIPVTNNYVAEEPRKITQEEKDFKAFYALRQARANKRYRGVRDALAKARAEEEAQKGLSSTTSWNHKSAIKNNADNTRKALHSMCHYLSSRKVPLVLRAMLIRSVLLPMATYGGELFGMSIARSTKLQNIIGNACRAVMGCGSSTALSRLRDELKIATVNTKTAVARELVITAAGLRQIQSGTPVVSNVLPMIRYM</sequence>
<dbReference type="Proteomes" id="UP000245383">
    <property type="component" value="Unassembled WGS sequence"/>
</dbReference>
<dbReference type="Gene3D" id="1.20.5.110">
    <property type="match status" value="1"/>
</dbReference>
<evidence type="ECO:0000313" key="5">
    <source>
        <dbReference type="Proteomes" id="UP000245383"/>
    </source>
</evidence>
<evidence type="ECO:0000256" key="1">
    <source>
        <dbReference type="ARBA" id="ARBA00005640"/>
    </source>
</evidence>
<organism evidence="4 5">
    <name type="scientific">Smittium simulii</name>
    <dbReference type="NCBI Taxonomy" id="133385"/>
    <lineage>
        <taxon>Eukaryota</taxon>
        <taxon>Fungi</taxon>
        <taxon>Fungi incertae sedis</taxon>
        <taxon>Zoopagomycota</taxon>
        <taxon>Kickxellomycotina</taxon>
        <taxon>Harpellomycetes</taxon>
        <taxon>Harpellales</taxon>
        <taxon>Legeriomycetaceae</taxon>
        <taxon>Smittium</taxon>
    </lineage>
</organism>
<evidence type="ECO:0000313" key="4">
    <source>
        <dbReference type="EMBL" id="PVU89074.1"/>
    </source>
</evidence>
<dbReference type="GO" id="GO:0022625">
    <property type="term" value="C:cytosolic large ribosomal subunit"/>
    <property type="evidence" value="ECO:0007669"/>
    <property type="project" value="TreeGrafter"/>
</dbReference>
<dbReference type="AlphaFoldDB" id="A0A2T9Y9T0"/>
<dbReference type="GO" id="GO:0006412">
    <property type="term" value="P:translation"/>
    <property type="evidence" value="ECO:0007669"/>
    <property type="project" value="InterPro"/>
</dbReference>
<dbReference type="EMBL" id="MBFR01000341">
    <property type="protein sequence ID" value="PVU89074.1"/>
    <property type="molecule type" value="Genomic_DNA"/>
</dbReference>
<accession>A0A2T9Y9T0</accession>
<dbReference type="GO" id="GO:0003735">
    <property type="term" value="F:structural constituent of ribosome"/>
    <property type="evidence" value="ECO:0007669"/>
    <property type="project" value="InterPro"/>
</dbReference>
<evidence type="ECO:0000256" key="2">
    <source>
        <dbReference type="ARBA" id="ARBA00022980"/>
    </source>
</evidence>
<gene>
    <name evidence="4" type="ORF">BB561_005565</name>
</gene>
<evidence type="ECO:0008006" key="6">
    <source>
        <dbReference type="Google" id="ProtNLM"/>
    </source>
</evidence>
<dbReference type="FunFam" id="1.20.5.110:FF:000003">
    <property type="entry name" value="60S ribosomal protein L13"/>
    <property type="match status" value="1"/>
</dbReference>
<dbReference type="PANTHER" id="PTHR11722:SF0">
    <property type="entry name" value="LARGE RIBOSOMAL SUBUNIT PROTEIN EL13"/>
    <property type="match status" value="1"/>
</dbReference>
<comment type="similarity">
    <text evidence="1">Belongs to the eukaryotic ribosomal protein eL13 family.</text>
</comment>
<keyword evidence="5" id="KW-1185">Reference proteome</keyword>
<reference evidence="4 5" key="1">
    <citation type="journal article" date="2018" name="MBio">
        <title>Comparative Genomics Reveals the Core Gene Toolbox for the Fungus-Insect Symbiosis.</title>
        <authorList>
            <person name="Wang Y."/>
            <person name="Stata M."/>
            <person name="Wang W."/>
            <person name="Stajich J.E."/>
            <person name="White M.M."/>
            <person name="Moncalvo J.M."/>
        </authorList>
    </citation>
    <scope>NUCLEOTIDE SEQUENCE [LARGE SCALE GENOMIC DNA]</scope>
    <source>
        <strain evidence="4 5">SWE-8-4</strain>
    </source>
</reference>
<proteinExistence type="inferred from homology"/>
<keyword evidence="3" id="KW-0687">Ribonucleoprotein</keyword>